<dbReference type="GO" id="GO:0006396">
    <property type="term" value="P:RNA processing"/>
    <property type="evidence" value="ECO:0007669"/>
    <property type="project" value="InterPro"/>
</dbReference>
<dbReference type="InterPro" id="IPR051259">
    <property type="entry name" value="rRNA_Methyltransferase"/>
</dbReference>
<dbReference type="CDD" id="cd18095">
    <property type="entry name" value="SpoU-like_rRNA-MTase"/>
    <property type="match status" value="1"/>
</dbReference>
<dbReference type="AlphaFoldDB" id="X1J0N8"/>
<keyword evidence="2" id="KW-0808">Transferase</keyword>
<dbReference type="Gene3D" id="3.40.1280.10">
    <property type="match status" value="1"/>
</dbReference>
<dbReference type="PANTHER" id="PTHR43191:SF2">
    <property type="entry name" value="RRNA METHYLTRANSFERASE 3, MITOCHONDRIAL"/>
    <property type="match status" value="1"/>
</dbReference>
<dbReference type="EMBL" id="BARU01038806">
    <property type="protein sequence ID" value="GAH88271.1"/>
    <property type="molecule type" value="Genomic_DNA"/>
</dbReference>
<feature type="non-terminal residue" evidence="4">
    <location>
        <position position="1"/>
    </location>
</feature>
<dbReference type="GO" id="GO:0003723">
    <property type="term" value="F:RNA binding"/>
    <property type="evidence" value="ECO:0007669"/>
    <property type="project" value="InterPro"/>
</dbReference>
<keyword evidence="1" id="KW-0489">Methyltransferase</keyword>
<dbReference type="GO" id="GO:0032259">
    <property type="term" value="P:methylation"/>
    <property type="evidence" value="ECO:0007669"/>
    <property type="project" value="UniProtKB-KW"/>
</dbReference>
<evidence type="ECO:0000259" key="3">
    <source>
        <dbReference type="Pfam" id="PF00588"/>
    </source>
</evidence>
<protein>
    <recommendedName>
        <fullName evidence="3">tRNA/rRNA methyltransferase SpoU type domain-containing protein</fullName>
    </recommendedName>
</protein>
<dbReference type="GO" id="GO:0008173">
    <property type="term" value="F:RNA methyltransferase activity"/>
    <property type="evidence" value="ECO:0007669"/>
    <property type="project" value="InterPro"/>
</dbReference>
<evidence type="ECO:0000256" key="2">
    <source>
        <dbReference type="ARBA" id="ARBA00022679"/>
    </source>
</evidence>
<dbReference type="InterPro" id="IPR029026">
    <property type="entry name" value="tRNA_m1G_MTases_N"/>
</dbReference>
<dbReference type="SUPFAM" id="SSF75217">
    <property type="entry name" value="alpha/beta knot"/>
    <property type="match status" value="1"/>
</dbReference>
<name>X1J0N8_9ZZZZ</name>
<dbReference type="Pfam" id="PF00588">
    <property type="entry name" value="SpoU_methylase"/>
    <property type="match status" value="1"/>
</dbReference>
<accession>X1J0N8</accession>
<dbReference type="InterPro" id="IPR029028">
    <property type="entry name" value="Alpha/beta_knot_MTases"/>
</dbReference>
<evidence type="ECO:0000313" key="4">
    <source>
        <dbReference type="EMBL" id="GAH88271.1"/>
    </source>
</evidence>
<organism evidence="4">
    <name type="scientific">marine sediment metagenome</name>
    <dbReference type="NCBI Taxonomy" id="412755"/>
    <lineage>
        <taxon>unclassified sequences</taxon>
        <taxon>metagenomes</taxon>
        <taxon>ecological metagenomes</taxon>
    </lineage>
</organism>
<gene>
    <name evidence="4" type="ORF">S03H2_60247</name>
</gene>
<feature type="domain" description="tRNA/rRNA methyltransferase SpoU type" evidence="3">
    <location>
        <begin position="21"/>
        <end position="161"/>
    </location>
</feature>
<comment type="caution">
    <text evidence="4">The sequence shown here is derived from an EMBL/GenBank/DDBJ whole genome shotgun (WGS) entry which is preliminary data.</text>
</comment>
<dbReference type="PANTHER" id="PTHR43191">
    <property type="entry name" value="RRNA METHYLTRANSFERASE 3"/>
    <property type="match status" value="1"/>
</dbReference>
<proteinExistence type="predicted"/>
<evidence type="ECO:0000256" key="1">
    <source>
        <dbReference type="ARBA" id="ARBA00022603"/>
    </source>
</evidence>
<dbReference type="InterPro" id="IPR001537">
    <property type="entry name" value="SpoU_MeTrfase"/>
</dbReference>
<reference evidence="4" key="1">
    <citation type="journal article" date="2014" name="Front. Microbiol.">
        <title>High frequency of phylogenetically diverse reductive dehalogenase-homologous genes in deep subseafloor sedimentary metagenomes.</title>
        <authorList>
            <person name="Kawai M."/>
            <person name="Futagami T."/>
            <person name="Toyoda A."/>
            <person name="Takaki Y."/>
            <person name="Nishi S."/>
            <person name="Hori S."/>
            <person name="Arai W."/>
            <person name="Tsubouchi T."/>
            <person name="Morono Y."/>
            <person name="Uchiyama I."/>
            <person name="Ito T."/>
            <person name="Fujiyama A."/>
            <person name="Inagaki F."/>
            <person name="Takami H."/>
        </authorList>
    </citation>
    <scope>NUCLEOTIDE SEQUENCE</scope>
    <source>
        <strain evidence="4">Expedition CK06-06</strain>
    </source>
</reference>
<sequence>VVHLPVDMYSGYLPEDVGNKILLLEDIQDPGNVGTLIRSAAAFDFSGVIITESCADPMSPKCVQATAGTVLSVWIRRTTRYLDLTKALRKGGYSLIATDLNGVAEPSILCRQSKLLLALGNETAGLSRALLDAADYRLRIPTVREKAESLNVAACGAICMYLSSQIL</sequence>